<keyword evidence="4" id="KW-1185">Reference proteome</keyword>
<name>A0A9Q1QZC0_9SOLA</name>
<sequence>MGCVLPFWARLLISLISFSHQYATTQEEKALNSGISIRLKKKEVTKKSSCLDNGAGISGRKPKDEPQTLKVHEVV</sequence>
<comment type="caution">
    <text evidence="3">The sequence shown here is derived from an EMBL/GenBank/DDBJ whole genome shotgun (WGS) entry which is preliminary data.</text>
</comment>
<evidence type="ECO:0000256" key="2">
    <source>
        <dbReference type="SAM" id="SignalP"/>
    </source>
</evidence>
<evidence type="ECO:0000313" key="3">
    <source>
        <dbReference type="EMBL" id="KAJ8533508.1"/>
    </source>
</evidence>
<keyword evidence="2" id="KW-0732">Signal</keyword>
<evidence type="ECO:0008006" key="5">
    <source>
        <dbReference type="Google" id="ProtNLM"/>
    </source>
</evidence>
<feature type="region of interest" description="Disordered" evidence="1">
    <location>
        <begin position="53"/>
        <end position="75"/>
    </location>
</feature>
<reference evidence="4" key="1">
    <citation type="journal article" date="2023" name="Proc. Natl. Acad. Sci. U.S.A.">
        <title>Genomic and structural basis for evolution of tropane alkaloid biosynthesis.</title>
        <authorList>
            <person name="Wanga Y.-J."/>
            <person name="Taina T."/>
            <person name="Yua J.-Y."/>
            <person name="Lia J."/>
            <person name="Xua B."/>
            <person name="Chenc J."/>
            <person name="D'Auriad J.C."/>
            <person name="Huanga J.-P."/>
            <person name="Huanga S.-X."/>
        </authorList>
    </citation>
    <scope>NUCLEOTIDE SEQUENCE [LARGE SCALE GENOMIC DNA]</scope>
    <source>
        <strain evidence="4">cv. KIB-2019</strain>
    </source>
</reference>
<protein>
    <recommendedName>
        <fullName evidence="5">Secreted protein</fullName>
    </recommendedName>
</protein>
<organism evidence="3 4">
    <name type="scientific">Anisodus acutangulus</name>
    <dbReference type="NCBI Taxonomy" id="402998"/>
    <lineage>
        <taxon>Eukaryota</taxon>
        <taxon>Viridiplantae</taxon>
        <taxon>Streptophyta</taxon>
        <taxon>Embryophyta</taxon>
        <taxon>Tracheophyta</taxon>
        <taxon>Spermatophyta</taxon>
        <taxon>Magnoliopsida</taxon>
        <taxon>eudicotyledons</taxon>
        <taxon>Gunneridae</taxon>
        <taxon>Pentapetalae</taxon>
        <taxon>asterids</taxon>
        <taxon>lamiids</taxon>
        <taxon>Solanales</taxon>
        <taxon>Solanaceae</taxon>
        <taxon>Solanoideae</taxon>
        <taxon>Hyoscyameae</taxon>
        <taxon>Anisodus</taxon>
    </lineage>
</organism>
<accession>A0A9Q1QZC0</accession>
<evidence type="ECO:0000313" key="4">
    <source>
        <dbReference type="Proteomes" id="UP001152561"/>
    </source>
</evidence>
<gene>
    <name evidence="3" type="ORF">K7X08_006832</name>
</gene>
<dbReference type="EMBL" id="JAJAGQ010000019">
    <property type="protein sequence ID" value="KAJ8533508.1"/>
    <property type="molecule type" value="Genomic_DNA"/>
</dbReference>
<feature type="compositionally biased region" description="Basic and acidic residues" evidence="1">
    <location>
        <begin position="61"/>
        <end position="75"/>
    </location>
</feature>
<feature type="chain" id="PRO_5040114542" description="Secreted protein" evidence="2">
    <location>
        <begin position="24"/>
        <end position="75"/>
    </location>
</feature>
<evidence type="ECO:0000256" key="1">
    <source>
        <dbReference type="SAM" id="MobiDB-lite"/>
    </source>
</evidence>
<dbReference type="Proteomes" id="UP001152561">
    <property type="component" value="Unassembled WGS sequence"/>
</dbReference>
<dbReference type="AlphaFoldDB" id="A0A9Q1QZC0"/>
<proteinExistence type="predicted"/>
<feature type="signal peptide" evidence="2">
    <location>
        <begin position="1"/>
        <end position="23"/>
    </location>
</feature>